<proteinExistence type="predicted"/>
<name>A0A6V6YVN8_9FLAO</name>
<dbReference type="EMBL" id="CAIJDO010000112">
    <property type="protein sequence ID" value="CAD0003560.1"/>
    <property type="molecule type" value="Genomic_DNA"/>
</dbReference>
<dbReference type="Pfam" id="PF10899">
    <property type="entry name" value="AbiGi"/>
    <property type="match status" value="1"/>
</dbReference>
<comment type="caution">
    <text evidence="1">The sequence shown here is derived from an EMBL/GenBank/DDBJ whole genome shotgun (WGS) entry which is preliminary data.</text>
</comment>
<dbReference type="InterPro" id="IPR021223">
    <property type="entry name" value="AbiGi"/>
</dbReference>
<dbReference type="RefSeq" id="WP_031454182.1">
    <property type="nucleotide sequence ID" value="NZ_CAIJDO010000112.1"/>
</dbReference>
<accession>A0A6V6YVN8</accession>
<reference evidence="1 2" key="1">
    <citation type="submission" date="2020-06" db="EMBL/GenBank/DDBJ databases">
        <authorList>
            <person name="Criscuolo A."/>
        </authorList>
    </citation>
    <scope>NUCLEOTIDE SEQUENCE [LARGE SCALE GENOMIC DNA]</scope>
    <source>
        <strain evidence="2">CIP 110025</strain>
    </source>
</reference>
<evidence type="ECO:0000313" key="2">
    <source>
        <dbReference type="Proteomes" id="UP000556700"/>
    </source>
</evidence>
<dbReference type="Proteomes" id="UP000556700">
    <property type="component" value="Unassembled WGS sequence"/>
</dbReference>
<gene>
    <name evidence="1" type="ORF">FLACHUCJ7_01468</name>
</gene>
<keyword evidence="2" id="KW-1185">Reference proteome</keyword>
<organism evidence="1 2">
    <name type="scientific">Flavobacterium chungangense</name>
    <dbReference type="NCBI Taxonomy" id="554283"/>
    <lineage>
        <taxon>Bacteria</taxon>
        <taxon>Pseudomonadati</taxon>
        <taxon>Bacteroidota</taxon>
        <taxon>Flavobacteriia</taxon>
        <taxon>Flavobacteriales</taxon>
        <taxon>Flavobacteriaceae</taxon>
        <taxon>Flavobacterium</taxon>
    </lineage>
</organism>
<sequence>MKKSKKAENIDPIFNQKEINHIVHYTNNFEFLLKILRDGFSPSYCAEKINDIDYYIPMTSFCNIPLGDVDLYMRYGKFGIGMSLEWAIKNSISPVVYIHETTPFKDIHSKLLQMHFSGMLLKMFGNKTFENAEKDFKDFDYTEYDKNLESIRDIAIPAIQFFKNWKTNYKEKEIRTYHEREWRYIPNLINDRLLLKDEFIELKKTKYQKKPHLPEFTLPLNSLENIRYIIINNEMQRKRVLSVLERKFGKDIVYDSIISGNLMIINDDLIRNDF</sequence>
<protein>
    <submittedName>
        <fullName evidence="1">Uncharacterized protein</fullName>
    </submittedName>
</protein>
<dbReference type="AlphaFoldDB" id="A0A6V6YVN8"/>
<evidence type="ECO:0000313" key="1">
    <source>
        <dbReference type="EMBL" id="CAD0003560.1"/>
    </source>
</evidence>